<evidence type="ECO:0000256" key="2">
    <source>
        <dbReference type="ARBA" id="ARBA00023125"/>
    </source>
</evidence>
<dbReference type="InterPro" id="IPR000551">
    <property type="entry name" value="MerR-type_HTH_dom"/>
</dbReference>
<dbReference type="AlphaFoldDB" id="A0A1F2PGX6"/>
<name>A0A1F2PGX6_9FIRM</name>
<feature type="domain" description="HTH merR-type" evidence="4">
    <location>
        <begin position="2"/>
        <end position="71"/>
    </location>
</feature>
<dbReference type="STRING" id="52694.ACWI_20580"/>
<dbReference type="EMBL" id="LKEU01000030">
    <property type="protein sequence ID" value="OFV70579.1"/>
    <property type="molecule type" value="Genomic_DNA"/>
</dbReference>
<dbReference type="InterPro" id="IPR009061">
    <property type="entry name" value="DNA-bd_dom_put_sf"/>
</dbReference>
<dbReference type="Proteomes" id="UP000176244">
    <property type="component" value="Unassembled WGS sequence"/>
</dbReference>
<dbReference type="InterPro" id="IPR047057">
    <property type="entry name" value="MerR_fam"/>
</dbReference>
<dbReference type="PANTHER" id="PTHR30204">
    <property type="entry name" value="REDOX-CYCLING DRUG-SENSING TRANSCRIPTIONAL ACTIVATOR SOXR"/>
    <property type="match status" value="1"/>
</dbReference>
<evidence type="ECO:0000259" key="4">
    <source>
        <dbReference type="PROSITE" id="PS50937"/>
    </source>
</evidence>
<keyword evidence="3" id="KW-0804">Transcription</keyword>
<dbReference type="OrthoDB" id="9773308at2"/>
<reference evidence="5 6" key="1">
    <citation type="submission" date="2015-09" db="EMBL/GenBank/DDBJ databases">
        <title>Genome sequence of Acetobacterium wieringae DSM 1911.</title>
        <authorList>
            <person name="Poehlein A."/>
            <person name="Bengelsdorf F.R."/>
            <person name="Schiel-Bengelsdorf B."/>
            <person name="Duerre P."/>
            <person name="Daniel R."/>
        </authorList>
    </citation>
    <scope>NUCLEOTIDE SEQUENCE [LARGE SCALE GENOMIC DNA]</scope>
    <source>
        <strain evidence="5 6">DSM 1911</strain>
    </source>
</reference>
<gene>
    <name evidence="5" type="primary">hmrR_1</name>
    <name evidence="5" type="ORF">ACWI_20580</name>
</gene>
<dbReference type="SUPFAM" id="SSF46955">
    <property type="entry name" value="Putative DNA-binding domain"/>
    <property type="match status" value="1"/>
</dbReference>
<evidence type="ECO:0000313" key="6">
    <source>
        <dbReference type="Proteomes" id="UP000176244"/>
    </source>
</evidence>
<accession>A0A1F2PGX6</accession>
<evidence type="ECO:0000313" key="5">
    <source>
        <dbReference type="EMBL" id="OFV70579.1"/>
    </source>
</evidence>
<dbReference type="PANTHER" id="PTHR30204:SF94">
    <property type="entry name" value="HEAVY METAL-DEPENDENT TRANSCRIPTIONAL REGULATOR HI_0293-RELATED"/>
    <property type="match status" value="1"/>
</dbReference>
<dbReference type="RefSeq" id="WP_070371354.1">
    <property type="nucleotide sequence ID" value="NZ_LKEU01000030.1"/>
</dbReference>
<evidence type="ECO:0000256" key="1">
    <source>
        <dbReference type="ARBA" id="ARBA00023015"/>
    </source>
</evidence>
<sequence>MAYRIGEVSKLLGLPVETIRYYEKEQIIAPKRQENSDYRTYETWDIFFLMECMRYRSFDISLKDISKMLHNDSLDFFVERIGFKQQVIDEKLRYYQMLERKISAYKDKLASLPYNVGCYWFVNTPEYRYFTYVRREDGDHYGEVEEKPLFANWLKQIPFVEFTHHISFADIADPCIDRDAWGLCVESADAALLNLPLNAEVQIRPASLCLCTVMDLGHYGNLTLRQFDPLVAYIRDHGIMPEGDIIGKILTRVHADGKMHRYIEYTIPVRK</sequence>
<keyword evidence="2" id="KW-0238">DNA-binding</keyword>
<dbReference type="SMART" id="SM00422">
    <property type="entry name" value="HTH_MERR"/>
    <property type="match status" value="1"/>
</dbReference>
<protein>
    <submittedName>
        <fullName evidence="5">HTH-type transcriptional regulator HmrR</fullName>
    </submittedName>
</protein>
<organism evidence="5 6">
    <name type="scientific">Acetobacterium wieringae</name>
    <dbReference type="NCBI Taxonomy" id="52694"/>
    <lineage>
        <taxon>Bacteria</taxon>
        <taxon>Bacillati</taxon>
        <taxon>Bacillota</taxon>
        <taxon>Clostridia</taxon>
        <taxon>Eubacteriales</taxon>
        <taxon>Eubacteriaceae</taxon>
        <taxon>Acetobacterium</taxon>
    </lineage>
</organism>
<proteinExistence type="predicted"/>
<dbReference type="GO" id="GO:0003700">
    <property type="term" value="F:DNA-binding transcription factor activity"/>
    <property type="evidence" value="ECO:0007669"/>
    <property type="project" value="InterPro"/>
</dbReference>
<evidence type="ECO:0000256" key="3">
    <source>
        <dbReference type="ARBA" id="ARBA00023163"/>
    </source>
</evidence>
<dbReference type="CDD" id="cd00592">
    <property type="entry name" value="HTH_MerR-like"/>
    <property type="match status" value="1"/>
</dbReference>
<keyword evidence="1" id="KW-0805">Transcription regulation</keyword>
<dbReference type="Gene3D" id="1.10.1660.10">
    <property type="match status" value="1"/>
</dbReference>
<dbReference type="Pfam" id="PF13411">
    <property type="entry name" value="MerR_1"/>
    <property type="match status" value="1"/>
</dbReference>
<comment type="caution">
    <text evidence="5">The sequence shown here is derived from an EMBL/GenBank/DDBJ whole genome shotgun (WGS) entry which is preliminary data.</text>
</comment>
<dbReference type="GO" id="GO:0003677">
    <property type="term" value="F:DNA binding"/>
    <property type="evidence" value="ECO:0007669"/>
    <property type="project" value="UniProtKB-KW"/>
</dbReference>
<dbReference type="PROSITE" id="PS50937">
    <property type="entry name" value="HTH_MERR_2"/>
    <property type="match status" value="1"/>
</dbReference>